<reference evidence="4 6" key="2">
    <citation type="submission" date="2020-02" db="EMBL/GenBank/DDBJ databases">
        <title>Genome sequence of Parvularcula flava strain NH6-79.</title>
        <authorList>
            <person name="Abdul Karim M.H."/>
            <person name="Lam M.Q."/>
            <person name="Chen S.J."/>
            <person name="Yahya A."/>
            <person name="Shahir S."/>
            <person name="Shamsir M.S."/>
            <person name="Chong C.S."/>
        </authorList>
    </citation>
    <scope>NUCLEOTIDE SEQUENCE [LARGE SCALE GENOMIC DNA]</scope>
    <source>
        <strain evidence="4 6">NH6-79</strain>
    </source>
</reference>
<dbReference type="Pfam" id="PF13202">
    <property type="entry name" value="EF-hand_5"/>
    <property type="match status" value="1"/>
</dbReference>
<dbReference type="PROSITE" id="PS50222">
    <property type="entry name" value="EF_HAND_2"/>
    <property type="match status" value="1"/>
</dbReference>
<evidence type="ECO:0000313" key="4">
    <source>
        <dbReference type="EMBL" id="NHK29366.1"/>
    </source>
</evidence>
<accession>A0A8J3A9Z5</accession>
<dbReference type="Pfam" id="PF13405">
    <property type="entry name" value="EF-hand_6"/>
    <property type="match status" value="1"/>
</dbReference>
<organism evidence="3 5">
    <name type="scientific">Aquisalinus luteolus</name>
    <dbReference type="NCBI Taxonomy" id="1566827"/>
    <lineage>
        <taxon>Bacteria</taxon>
        <taxon>Pseudomonadati</taxon>
        <taxon>Pseudomonadota</taxon>
        <taxon>Alphaproteobacteria</taxon>
        <taxon>Parvularculales</taxon>
        <taxon>Parvularculaceae</taxon>
        <taxon>Aquisalinus</taxon>
    </lineage>
</organism>
<dbReference type="AlphaFoldDB" id="A0A8J3A9Z5"/>
<evidence type="ECO:0000313" key="6">
    <source>
        <dbReference type="Proteomes" id="UP000818603"/>
    </source>
</evidence>
<proteinExistence type="predicted"/>
<dbReference type="InterPro" id="IPR002048">
    <property type="entry name" value="EF_hand_dom"/>
</dbReference>
<feature type="chain" id="PRO_5035308878" description="EF-hand domain-containing protein" evidence="1">
    <location>
        <begin position="26"/>
        <end position="118"/>
    </location>
</feature>
<dbReference type="InterPro" id="IPR018247">
    <property type="entry name" value="EF_Hand_1_Ca_BS"/>
</dbReference>
<dbReference type="Proteomes" id="UP000621856">
    <property type="component" value="Unassembled WGS sequence"/>
</dbReference>
<dbReference type="Proteomes" id="UP000818603">
    <property type="component" value="Unassembled WGS sequence"/>
</dbReference>
<keyword evidence="1" id="KW-0732">Signal</keyword>
<keyword evidence="6" id="KW-1185">Reference proteome</keyword>
<feature type="signal peptide" evidence="1">
    <location>
        <begin position="1"/>
        <end position="25"/>
    </location>
</feature>
<sequence length="118" mass="12884">MRQLKTIILATALGGLMAGLVPAMAQTSVTRAVDPDVYDPNGLFDTVDNDDDGQLSLTEYSSYVDRYAALGDVTSINIRNNDGYEGVFRHYDSNRDGYLSRDELGKASRINLDSTLAT</sequence>
<name>A0A8J3A9Z5_9PROT</name>
<evidence type="ECO:0000259" key="2">
    <source>
        <dbReference type="PROSITE" id="PS50222"/>
    </source>
</evidence>
<protein>
    <recommendedName>
        <fullName evidence="2">EF-hand domain-containing protein</fullName>
    </recommendedName>
</protein>
<evidence type="ECO:0000256" key="1">
    <source>
        <dbReference type="SAM" id="SignalP"/>
    </source>
</evidence>
<evidence type="ECO:0000313" key="3">
    <source>
        <dbReference type="EMBL" id="GGI00996.1"/>
    </source>
</evidence>
<comment type="caution">
    <text evidence="3">The sequence shown here is derived from an EMBL/GenBank/DDBJ whole genome shotgun (WGS) entry which is preliminary data.</text>
</comment>
<dbReference type="SUPFAM" id="SSF47473">
    <property type="entry name" value="EF-hand"/>
    <property type="match status" value="1"/>
</dbReference>
<reference evidence="3" key="3">
    <citation type="submission" date="2020-09" db="EMBL/GenBank/DDBJ databases">
        <authorList>
            <person name="Sun Q."/>
            <person name="Zhou Y."/>
        </authorList>
    </citation>
    <scope>NUCLEOTIDE SEQUENCE</scope>
    <source>
        <strain evidence="3">CGMCC 1.14984</strain>
    </source>
</reference>
<evidence type="ECO:0000313" key="5">
    <source>
        <dbReference type="Proteomes" id="UP000621856"/>
    </source>
</evidence>
<gene>
    <name evidence="4" type="ORF">FF098_015720</name>
    <name evidence="3" type="ORF">GCM10011355_30590</name>
</gene>
<dbReference type="Gene3D" id="1.10.238.10">
    <property type="entry name" value="EF-hand"/>
    <property type="match status" value="1"/>
</dbReference>
<dbReference type="InterPro" id="IPR011992">
    <property type="entry name" value="EF-hand-dom_pair"/>
</dbReference>
<reference evidence="3" key="1">
    <citation type="journal article" date="2014" name="Int. J. Syst. Evol. Microbiol.">
        <title>Complete genome sequence of Corynebacterium casei LMG S-19264T (=DSM 44701T), isolated from a smear-ripened cheese.</title>
        <authorList>
            <consortium name="US DOE Joint Genome Institute (JGI-PGF)"/>
            <person name="Walter F."/>
            <person name="Albersmeier A."/>
            <person name="Kalinowski J."/>
            <person name="Ruckert C."/>
        </authorList>
    </citation>
    <scope>NUCLEOTIDE SEQUENCE</scope>
    <source>
        <strain evidence="3">CGMCC 1.14984</strain>
    </source>
</reference>
<dbReference type="EMBL" id="BMGZ01000004">
    <property type="protein sequence ID" value="GGI00996.1"/>
    <property type="molecule type" value="Genomic_DNA"/>
</dbReference>
<feature type="domain" description="EF-hand" evidence="2">
    <location>
        <begin position="79"/>
        <end position="114"/>
    </location>
</feature>
<dbReference type="EMBL" id="VCJR02000004">
    <property type="protein sequence ID" value="NHK29366.1"/>
    <property type="molecule type" value="Genomic_DNA"/>
</dbReference>
<dbReference type="RefSeq" id="WP_155142325.1">
    <property type="nucleotide sequence ID" value="NZ_BMGZ01000004.1"/>
</dbReference>
<dbReference type="PROSITE" id="PS00018">
    <property type="entry name" value="EF_HAND_1"/>
    <property type="match status" value="2"/>
</dbReference>
<dbReference type="GO" id="GO:0005509">
    <property type="term" value="F:calcium ion binding"/>
    <property type="evidence" value="ECO:0007669"/>
    <property type="project" value="InterPro"/>
</dbReference>